<proteinExistence type="predicted"/>
<organism evidence="2 3">
    <name type="scientific">Microbacterium marinilacus</name>
    <dbReference type="NCBI Taxonomy" id="415209"/>
    <lineage>
        <taxon>Bacteria</taxon>
        <taxon>Bacillati</taxon>
        <taxon>Actinomycetota</taxon>
        <taxon>Actinomycetes</taxon>
        <taxon>Micrococcales</taxon>
        <taxon>Microbacteriaceae</taxon>
        <taxon>Microbacterium</taxon>
    </lineage>
</organism>
<feature type="region of interest" description="Disordered" evidence="1">
    <location>
        <begin position="1"/>
        <end position="97"/>
    </location>
</feature>
<evidence type="ECO:0000313" key="3">
    <source>
        <dbReference type="Proteomes" id="UP001410795"/>
    </source>
</evidence>
<reference evidence="3" key="1">
    <citation type="journal article" date="2019" name="Int. J. Syst. Evol. Microbiol.">
        <title>The Global Catalogue of Microorganisms (GCM) 10K type strain sequencing project: providing services to taxonomists for standard genome sequencing and annotation.</title>
        <authorList>
            <consortium name="The Broad Institute Genomics Platform"/>
            <consortium name="The Broad Institute Genome Sequencing Center for Infectious Disease"/>
            <person name="Wu L."/>
            <person name="Ma J."/>
        </authorList>
    </citation>
    <scope>NUCLEOTIDE SEQUENCE [LARGE SCALE GENOMIC DNA]</scope>
    <source>
        <strain evidence="3">JCM 16546</strain>
    </source>
</reference>
<name>A0ABP7BKT2_9MICO</name>
<sequence>MSSTQNGPGDSDPGTTDDKRGPEDDLVSEDPDLNVGEHPVIAEDEPAEVPDETGMAEPPTDRPGDGADAGHAPDVNALRPDGHPSQAEGEDDHELDG</sequence>
<keyword evidence="3" id="KW-1185">Reference proteome</keyword>
<evidence type="ECO:0000256" key="1">
    <source>
        <dbReference type="SAM" id="MobiDB-lite"/>
    </source>
</evidence>
<dbReference type="Proteomes" id="UP001410795">
    <property type="component" value="Unassembled WGS sequence"/>
</dbReference>
<gene>
    <name evidence="2" type="ORF">GCM10022202_26720</name>
</gene>
<accession>A0ABP7BKT2</accession>
<dbReference type="RefSeq" id="WP_221860795.1">
    <property type="nucleotide sequence ID" value="NZ_BAAAYV010000013.1"/>
</dbReference>
<dbReference type="EMBL" id="BAAAYV010000013">
    <property type="protein sequence ID" value="GAA3663554.1"/>
    <property type="molecule type" value="Genomic_DNA"/>
</dbReference>
<feature type="compositionally biased region" description="Acidic residues" evidence="1">
    <location>
        <begin position="42"/>
        <end position="51"/>
    </location>
</feature>
<evidence type="ECO:0000313" key="2">
    <source>
        <dbReference type="EMBL" id="GAA3663554.1"/>
    </source>
</evidence>
<comment type="caution">
    <text evidence="2">The sequence shown here is derived from an EMBL/GenBank/DDBJ whole genome shotgun (WGS) entry which is preliminary data.</text>
</comment>
<evidence type="ECO:0008006" key="4">
    <source>
        <dbReference type="Google" id="ProtNLM"/>
    </source>
</evidence>
<protein>
    <recommendedName>
        <fullName evidence="4">Sugar ABC transporter ATPase</fullName>
    </recommendedName>
</protein>
<feature type="compositionally biased region" description="Acidic residues" evidence="1">
    <location>
        <begin position="88"/>
        <end position="97"/>
    </location>
</feature>